<comment type="caution">
    <text evidence="3">The sequence shown here is derived from an EMBL/GenBank/DDBJ whole genome shotgun (WGS) entry which is preliminary data.</text>
</comment>
<organism evidence="3 4">
    <name type="scientific">Caballeronia grimmiae</name>
    <dbReference type="NCBI Taxonomy" id="1071679"/>
    <lineage>
        <taxon>Bacteria</taxon>
        <taxon>Pseudomonadati</taxon>
        <taxon>Pseudomonadota</taxon>
        <taxon>Betaproteobacteria</taxon>
        <taxon>Burkholderiales</taxon>
        <taxon>Burkholderiaceae</taxon>
        <taxon>Caballeronia</taxon>
    </lineage>
</organism>
<dbReference type="InterPro" id="IPR029058">
    <property type="entry name" value="AB_hydrolase_fold"/>
</dbReference>
<dbReference type="Pfam" id="PF00561">
    <property type="entry name" value="Abhydrolase_1"/>
    <property type="match status" value="1"/>
</dbReference>
<name>A0A069P608_9BURK</name>
<evidence type="ECO:0000313" key="4">
    <source>
        <dbReference type="Proteomes" id="UP000027439"/>
    </source>
</evidence>
<dbReference type="InterPro" id="IPR026968">
    <property type="entry name" value="PcaD/CatD"/>
</dbReference>
<dbReference type="PANTHER" id="PTHR43433:SF5">
    <property type="entry name" value="AB HYDROLASE-1 DOMAIN-CONTAINING PROTEIN"/>
    <property type="match status" value="1"/>
</dbReference>
<reference evidence="2" key="1">
    <citation type="journal article" date="2014" name="Int. J. Syst. Evol. Microbiol.">
        <title>Complete genome of a new Firmicutes species belonging to the dominant human colonic microbiota ('Ruminococcus bicirculans') reveals two chromosomes and a selective capacity to utilize plant glucans.</title>
        <authorList>
            <consortium name="NISC Comparative Sequencing Program"/>
            <person name="Wegmann U."/>
            <person name="Louis P."/>
            <person name="Goesmann A."/>
            <person name="Henrissat B."/>
            <person name="Duncan S.H."/>
            <person name="Flint H.J."/>
        </authorList>
    </citation>
    <scope>NUCLEOTIDE SEQUENCE</scope>
    <source>
        <strain evidence="2">CGMCC 1.11013</strain>
    </source>
</reference>
<accession>A0A069P608</accession>
<dbReference type="InterPro" id="IPR000073">
    <property type="entry name" value="AB_hydrolase_1"/>
</dbReference>
<reference evidence="2" key="4">
    <citation type="submission" date="2024-05" db="EMBL/GenBank/DDBJ databases">
        <authorList>
            <person name="Sun Q."/>
            <person name="Zhou Y."/>
        </authorList>
    </citation>
    <scope>NUCLEOTIDE SEQUENCE</scope>
    <source>
        <strain evidence="2">CGMCC 1.11013</strain>
    </source>
</reference>
<dbReference type="SUPFAM" id="SSF53474">
    <property type="entry name" value="alpha/beta-Hydrolases"/>
    <property type="match status" value="1"/>
</dbReference>
<dbReference type="AlphaFoldDB" id="A0A069P608"/>
<feature type="domain" description="AB hydrolase-1" evidence="1">
    <location>
        <begin position="24"/>
        <end position="248"/>
    </location>
</feature>
<keyword evidence="5" id="KW-1185">Reference proteome</keyword>
<dbReference type="GO" id="GO:0047570">
    <property type="term" value="F:3-oxoadipate enol-lactonase activity"/>
    <property type="evidence" value="ECO:0007669"/>
    <property type="project" value="InterPro"/>
</dbReference>
<dbReference type="RefSeq" id="WP_035966992.1">
    <property type="nucleotide sequence ID" value="NZ_BMEG01000001.1"/>
</dbReference>
<dbReference type="OrthoDB" id="9793083at2"/>
<dbReference type="Gene3D" id="3.40.50.1820">
    <property type="entry name" value="alpha/beta hydrolase"/>
    <property type="match status" value="1"/>
</dbReference>
<dbReference type="EMBL" id="BMEG01000001">
    <property type="protein sequence ID" value="GGD53330.1"/>
    <property type="molecule type" value="Genomic_DNA"/>
</dbReference>
<reference evidence="3 4" key="2">
    <citation type="submission" date="2014-03" db="EMBL/GenBank/DDBJ databases">
        <title>Draft Genome Sequences of Four Burkholderia Strains.</title>
        <authorList>
            <person name="Liu X.Y."/>
            <person name="Li C.X."/>
            <person name="Xu J.H."/>
        </authorList>
    </citation>
    <scope>NUCLEOTIDE SEQUENCE [LARGE SCALE GENOMIC DNA]</scope>
    <source>
        <strain evidence="3 4">R27</strain>
    </source>
</reference>
<dbReference type="ESTHER" id="9burk-a0a069p608">
    <property type="family name" value="Carboxymethylbutenolide_lactonase"/>
</dbReference>
<protein>
    <submittedName>
        <fullName evidence="3">3-oxoadipate enol-lactonase</fullName>
    </submittedName>
</protein>
<proteinExistence type="predicted"/>
<evidence type="ECO:0000259" key="1">
    <source>
        <dbReference type="Pfam" id="PF00561"/>
    </source>
</evidence>
<evidence type="ECO:0000313" key="3">
    <source>
        <dbReference type="EMBL" id="KDR32736.1"/>
    </source>
</evidence>
<dbReference type="NCBIfam" id="TIGR02427">
    <property type="entry name" value="protocat_pcaD"/>
    <property type="match status" value="1"/>
</dbReference>
<sequence length="264" mass="28584">MPLAAVNGTRIHYRIDSTAGDDAPWLVLSNSLGADVSMWTPQIEAFAKQYRVVRYDTRGHGHSDAPQGPYTIDQLIGDVIGLMDHLGIERAHYCGLSMGGLTGIGLAARHPQRLSRVVLSNTAALIGSDAVWTPRAAKAREAGGMAALTDAVIARWFTAPFMEREQLALANIRDVFRHTSGDGYASNCEAIRDADLRDEAKTIALPVLVIAGTHDLSTTAEQGRELAAYINGSRYVELDAAHLSNIEKRDAYTRAVLDFLGEAQ</sequence>
<dbReference type="EMBL" id="JFHE01000018">
    <property type="protein sequence ID" value="KDR32736.1"/>
    <property type="molecule type" value="Genomic_DNA"/>
</dbReference>
<reference evidence="5" key="3">
    <citation type="journal article" date="2019" name="Int. J. Syst. Evol. Microbiol.">
        <title>The Global Catalogue of Microorganisms (GCM) 10K type strain sequencing project: providing services to taxonomists for standard genome sequencing and annotation.</title>
        <authorList>
            <consortium name="The Broad Institute Genomics Platform"/>
            <consortium name="The Broad Institute Genome Sequencing Center for Infectious Disease"/>
            <person name="Wu L."/>
            <person name="Ma J."/>
        </authorList>
    </citation>
    <scope>NUCLEOTIDE SEQUENCE [LARGE SCALE GENOMIC DNA]</scope>
    <source>
        <strain evidence="5">CGMCC 1.11013</strain>
    </source>
</reference>
<dbReference type="Proteomes" id="UP000597138">
    <property type="component" value="Unassembled WGS sequence"/>
</dbReference>
<gene>
    <name evidence="3" type="ORF">BG57_08890</name>
    <name evidence="2" type="ORF">GCM10010985_03840</name>
</gene>
<dbReference type="eggNOG" id="COG2267">
    <property type="taxonomic scope" value="Bacteria"/>
</dbReference>
<evidence type="ECO:0000313" key="2">
    <source>
        <dbReference type="EMBL" id="GGD53330.1"/>
    </source>
</evidence>
<dbReference type="Proteomes" id="UP000027439">
    <property type="component" value="Unassembled WGS sequence"/>
</dbReference>
<dbReference type="InterPro" id="IPR050471">
    <property type="entry name" value="AB_hydrolase"/>
</dbReference>
<dbReference type="PRINTS" id="PR00111">
    <property type="entry name" value="ABHYDROLASE"/>
</dbReference>
<dbReference type="GO" id="GO:0042952">
    <property type="term" value="P:beta-ketoadipate pathway"/>
    <property type="evidence" value="ECO:0007669"/>
    <property type="project" value="InterPro"/>
</dbReference>
<dbReference type="PANTHER" id="PTHR43433">
    <property type="entry name" value="HYDROLASE, ALPHA/BETA FOLD FAMILY PROTEIN"/>
    <property type="match status" value="1"/>
</dbReference>
<evidence type="ECO:0000313" key="5">
    <source>
        <dbReference type="Proteomes" id="UP000597138"/>
    </source>
</evidence>
<dbReference type="STRING" id="1071679.BG57_08890"/>